<organism evidence="1 2">
    <name type="scientific">Paraburkholderia terrae</name>
    <dbReference type="NCBI Taxonomy" id="311230"/>
    <lineage>
        <taxon>Bacteria</taxon>
        <taxon>Pseudomonadati</taxon>
        <taxon>Pseudomonadota</taxon>
        <taxon>Betaproteobacteria</taxon>
        <taxon>Burkholderiales</taxon>
        <taxon>Burkholderiaceae</taxon>
        <taxon>Paraburkholderia</taxon>
    </lineage>
</organism>
<evidence type="ECO:0000313" key="1">
    <source>
        <dbReference type="EMBL" id="BCZ85056.1"/>
    </source>
</evidence>
<reference evidence="1 2" key="1">
    <citation type="journal article" date="2022" name="Front. Microbiol.">
        <title>Identification and characterization of a novel class of self-sufficient cytochrome P450 hydroxylase involved in cyclohexanecarboxylate degradation in Paraburkholderia terrae strain KU-64.</title>
        <authorList>
            <person name="Yamamoto T."/>
            <person name="Hasegawa Y."/>
            <person name="Iwaki H."/>
        </authorList>
    </citation>
    <scope>NUCLEOTIDE SEQUENCE [LARGE SCALE GENOMIC DNA]</scope>
    <source>
        <strain evidence="1 2">KU-64</strain>
    </source>
</reference>
<accession>A0ABM7U1A6</accession>
<dbReference type="EMBL" id="AP024958">
    <property type="protein sequence ID" value="BCZ85056.1"/>
    <property type="molecule type" value="Genomic_DNA"/>
</dbReference>
<evidence type="ECO:0000313" key="2">
    <source>
        <dbReference type="Proteomes" id="UP001319874"/>
    </source>
</evidence>
<gene>
    <name evidence="1" type="ORF">PTKU64_87310</name>
</gene>
<keyword evidence="2" id="KW-1185">Reference proteome</keyword>
<sequence length="64" mass="7338">MAERLSPVAESVLTEMNRHPSGVSSRPVSWDVARELETPLRAIQLPDGRLRITEEGRKYVREKH</sequence>
<proteinExistence type="predicted"/>
<protein>
    <submittedName>
        <fullName evidence="1">Uncharacterized protein</fullName>
    </submittedName>
</protein>
<dbReference type="Proteomes" id="UP001319874">
    <property type="component" value="Chromosome 4"/>
</dbReference>
<name>A0ABM7U1A6_9BURK</name>